<feature type="transmembrane region" description="Helical" evidence="1">
    <location>
        <begin position="131"/>
        <end position="148"/>
    </location>
</feature>
<feature type="transmembrane region" description="Helical" evidence="1">
    <location>
        <begin position="102"/>
        <end position="119"/>
    </location>
</feature>
<feature type="transmembrane region" description="Helical" evidence="1">
    <location>
        <begin position="228"/>
        <end position="246"/>
    </location>
</feature>
<proteinExistence type="predicted"/>
<keyword evidence="1" id="KW-1133">Transmembrane helix</keyword>
<accession>A0A8J6XUI4</accession>
<keyword evidence="1" id="KW-0472">Membrane</keyword>
<feature type="transmembrane region" description="Helical" evidence="1">
    <location>
        <begin position="154"/>
        <end position="182"/>
    </location>
</feature>
<comment type="caution">
    <text evidence="2">The sequence shown here is derived from an EMBL/GenBank/DDBJ whole genome shotgun (WGS) entry which is preliminary data.</text>
</comment>
<evidence type="ECO:0000313" key="2">
    <source>
        <dbReference type="EMBL" id="MBD3868103.1"/>
    </source>
</evidence>
<dbReference type="EMBL" id="JACXWD010000022">
    <property type="protein sequence ID" value="MBD3868103.1"/>
    <property type="molecule type" value="Genomic_DNA"/>
</dbReference>
<keyword evidence="1" id="KW-0812">Transmembrane</keyword>
<protein>
    <recommendedName>
        <fullName evidence="4">Prenyltransferase</fullName>
    </recommendedName>
</protein>
<feature type="transmembrane region" description="Helical" evidence="1">
    <location>
        <begin position="35"/>
        <end position="55"/>
    </location>
</feature>
<dbReference type="Proteomes" id="UP000648239">
    <property type="component" value="Unassembled WGS sequence"/>
</dbReference>
<evidence type="ECO:0000313" key="3">
    <source>
        <dbReference type="Proteomes" id="UP000648239"/>
    </source>
</evidence>
<reference evidence="2 3" key="1">
    <citation type="submission" date="2020-08" db="EMBL/GenBank/DDBJ databases">
        <title>Acidobacteriota in marine sediments use diverse sulfur dissimilation pathways.</title>
        <authorList>
            <person name="Wasmund K."/>
        </authorList>
    </citation>
    <scope>NUCLEOTIDE SEQUENCE [LARGE SCALE GENOMIC DNA]</scope>
    <source>
        <strain evidence="2">MAG AM4</strain>
    </source>
</reference>
<feature type="transmembrane region" description="Helical" evidence="1">
    <location>
        <begin position="203"/>
        <end position="222"/>
    </location>
</feature>
<evidence type="ECO:0000256" key="1">
    <source>
        <dbReference type="SAM" id="Phobius"/>
    </source>
</evidence>
<organism evidence="2 3">
    <name type="scientific">Candidatus Polarisedimenticola svalbardensis</name>
    <dbReference type="NCBI Taxonomy" id="2886004"/>
    <lineage>
        <taxon>Bacteria</taxon>
        <taxon>Pseudomonadati</taxon>
        <taxon>Acidobacteriota</taxon>
        <taxon>Candidatus Polarisedimenticolia</taxon>
        <taxon>Candidatus Polarisedimenticolales</taxon>
        <taxon>Candidatus Polarisedimenticolaceae</taxon>
        <taxon>Candidatus Polarisedimenticola</taxon>
    </lineage>
</organism>
<sequence length="277" mass="29326">MRSWTMARALSLDIVAGGLCGGLLAVHVTGASMPPVWWALLPSAIWVVYTLDHLMDARRVGASAGSQRHQVHARHFRLLSFLAASIGVSTGLAAFIWLPARLLVPGLLLAVAVALYLAGSQSRRAGAGWKEPAAGLLYAGGIWYGPVLESGESGLWVVLCLALFASAAILNLLLCSLFEIAIDREEGHASVALSWGSRHVERLVCGLALPGVGLAVACAAAGPDRLRAAFAILGILAAGPLLVLARPDWFRRGERYRVFGDLLFLLPALPLLFGRIA</sequence>
<gene>
    <name evidence="2" type="ORF">IFK94_08255</name>
</gene>
<name>A0A8J6XUI4_9BACT</name>
<dbReference type="AlphaFoldDB" id="A0A8J6XUI4"/>
<feature type="transmembrane region" description="Helical" evidence="1">
    <location>
        <begin position="258"/>
        <end position="276"/>
    </location>
</feature>
<feature type="transmembrane region" description="Helical" evidence="1">
    <location>
        <begin position="76"/>
        <end position="96"/>
    </location>
</feature>
<evidence type="ECO:0008006" key="4">
    <source>
        <dbReference type="Google" id="ProtNLM"/>
    </source>
</evidence>